<dbReference type="GO" id="GO:0006020">
    <property type="term" value="P:inositol metabolic process"/>
    <property type="evidence" value="ECO:0007669"/>
    <property type="project" value="TreeGrafter"/>
</dbReference>
<dbReference type="PROSITE" id="PS00629">
    <property type="entry name" value="IMP_1"/>
    <property type="match status" value="1"/>
</dbReference>
<dbReference type="PATRIC" id="fig|1458461.3.peg.2197"/>
<sequence length="267" mass="28653">MKSALDVASDHAILLEAVREGGALALAHFKAGVTSQDKKDGTPVTEADLAVDALLKQRLRAAQPDYGWLSEETEDDAARLETTRQWMVDPIDGTRAFIKGRPHFAVVAALIDNGRPVAGAIYNPATDELFEAQSGKGALLNGTPISVTDVPDVEGCRMLGAADMFQHPAWPQKWPPMDIAQRNSIAYRGALVASGDFDAMLVMNWKNDWDLAAADLIVHEAGGHMTSHTGEGLTYNAKDPRHRTVVAAGPALHRALHDRIGAIVLPG</sequence>
<dbReference type="Pfam" id="PF00459">
    <property type="entry name" value="Inositol_P"/>
    <property type="match status" value="1"/>
</dbReference>
<proteinExistence type="inferred from homology"/>
<evidence type="ECO:0000256" key="4">
    <source>
        <dbReference type="ARBA" id="ARBA00022842"/>
    </source>
</evidence>
<evidence type="ECO:0000256" key="3">
    <source>
        <dbReference type="ARBA" id="ARBA00022801"/>
    </source>
</evidence>
<evidence type="ECO:0000313" key="6">
    <source>
        <dbReference type="EMBL" id="CDO60405.1"/>
    </source>
</evidence>
<accession>X5MMG7</accession>
<dbReference type="GO" id="GO:0046854">
    <property type="term" value="P:phosphatidylinositol phosphate biosynthetic process"/>
    <property type="evidence" value="ECO:0007669"/>
    <property type="project" value="InterPro"/>
</dbReference>
<evidence type="ECO:0000313" key="7">
    <source>
        <dbReference type="Proteomes" id="UP000032160"/>
    </source>
</evidence>
<reference evidence="6 7" key="1">
    <citation type="journal article" date="2014" name="Front. Genet.">
        <title>Genome and metabolic network of "Candidatus Phaeomarinobacter ectocarpi" Ec32, a new candidate genus of Alphaproteobacteria frequently associated with brown algae.</title>
        <authorList>
            <person name="Dittami S.M."/>
            <person name="Barbeyron T."/>
            <person name="Boyen C."/>
            <person name="Cambefort J."/>
            <person name="Collet G."/>
            <person name="Delage L."/>
            <person name="Gobet A."/>
            <person name="Groisillier A."/>
            <person name="Leblanc C."/>
            <person name="Michel G."/>
            <person name="Scornet D."/>
            <person name="Siegel A."/>
            <person name="Tapia J.E."/>
            <person name="Tonon T."/>
        </authorList>
    </citation>
    <scope>NUCLEOTIDE SEQUENCE [LARGE SCALE GENOMIC DNA]</scope>
    <source>
        <strain evidence="6 7">Ec32</strain>
    </source>
</reference>
<dbReference type="Proteomes" id="UP000032160">
    <property type="component" value="Chromosome I"/>
</dbReference>
<feature type="binding site" evidence="5">
    <location>
        <position position="92"/>
    </location>
    <ligand>
        <name>Mg(2+)</name>
        <dbReference type="ChEBI" id="CHEBI:18420"/>
        <label>1</label>
        <note>catalytic</note>
    </ligand>
</feature>
<dbReference type="InterPro" id="IPR020550">
    <property type="entry name" value="Inositol_monophosphatase_CS"/>
</dbReference>
<organism evidence="6 7">
    <name type="scientific">Candidatus Phaeomarinibacter ectocarpi</name>
    <dbReference type="NCBI Taxonomy" id="1458461"/>
    <lineage>
        <taxon>Bacteria</taxon>
        <taxon>Pseudomonadati</taxon>
        <taxon>Pseudomonadota</taxon>
        <taxon>Alphaproteobacteria</taxon>
        <taxon>Hyphomicrobiales</taxon>
        <taxon>Parvibaculaceae</taxon>
        <taxon>Candidatus Phaeomarinibacter</taxon>
    </lineage>
</organism>
<keyword evidence="7" id="KW-1185">Reference proteome</keyword>
<comment type="similarity">
    <text evidence="1">Belongs to the inositol monophosphatase superfamily.</text>
</comment>
<feature type="binding site" evidence="5">
    <location>
        <position position="71"/>
    </location>
    <ligand>
        <name>Mg(2+)</name>
        <dbReference type="ChEBI" id="CHEBI:18420"/>
        <label>1</label>
        <note>catalytic</note>
    </ligand>
</feature>
<dbReference type="Gene3D" id="3.40.190.80">
    <property type="match status" value="1"/>
</dbReference>
<evidence type="ECO:0000256" key="2">
    <source>
        <dbReference type="ARBA" id="ARBA00022723"/>
    </source>
</evidence>
<dbReference type="PROSITE" id="PS00630">
    <property type="entry name" value="IMP_2"/>
    <property type="match status" value="1"/>
</dbReference>
<feature type="binding site" evidence="5">
    <location>
        <position position="91"/>
    </location>
    <ligand>
        <name>Mg(2+)</name>
        <dbReference type="ChEBI" id="CHEBI:18420"/>
        <label>1</label>
        <note>catalytic</note>
    </ligand>
</feature>
<evidence type="ECO:0000256" key="5">
    <source>
        <dbReference type="PIRSR" id="PIRSR600760-2"/>
    </source>
</evidence>
<keyword evidence="2 5" id="KW-0479">Metal-binding</keyword>
<dbReference type="PANTHER" id="PTHR20854">
    <property type="entry name" value="INOSITOL MONOPHOSPHATASE"/>
    <property type="match status" value="1"/>
</dbReference>
<keyword evidence="3" id="KW-0378">Hydrolase</keyword>
<dbReference type="InterPro" id="IPR020583">
    <property type="entry name" value="Inositol_monoP_metal-BS"/>
</dbReference>
<gene>
    <name evidence="6" type="ORF">BN1012_Phect2192</name>
</gene>
<dbReference type="EMBL" id="HG966617">
    <property type="protein sequence ID" value="CDO60405.1"/>
    <property type="molecule type" value="Genomic_DNA"/>
</dbReference>
<dbReference type="RefSeq" id="WP_171815893.1">
    <property type="nucleotide sequence ID" value="NZ_HG966617.1"/>
</dbReference>
<dbReference type="PRINTS" id="PR00377">
    <property type="entry name" value="IMPHPHTASES"/>
</dbReference>
<dbReference type="GO" id="GO:0046872">
    <property type="term" value="F:metal ion binding"/>
    <property type="evidence" value="ECO:0007669"/>
    <property type="project" value="UniProtKB-KW"/>
</dbReference>
<dbReference type="GO" id="GO:0007165">
    <property type="term" value="P:signal transduction"/>
    <property type="evidence" value="ECO:0007669"/>
    <property type="project" value="TreeGrafter"/>
</dbReference>
<dbReference type="STRING" id="1458461.BN1012_Phect2192"/>
<dbReference type="AlphaFoldDB" id="X5MMG7"/>
<dbReference type="HOGENOM" id="CLU_044118_3_1_5"/>
<dbReference type="InterPro" id="IPR000760">
    <property type="entry name" value="Inositol_monophosphatase-like"/>
</dbReference>
<dbReference type="SUPFAM" id="SSF56655">
    <property type="entry name" value="Carbohydrate phosphatase"/>
    <property type="match status" value="1"/>
</dbReference>
<protein>
    <submittedName>
        <fullName evidence="6">FIG043197: Inositol monophosphatase family protein</fullName>
    </submittedName>
</protein>
<comment type="cofactor">
    <cofactor evidence="5">
        <name>Mg(2+)</name>
        <dbReference type="ChEBI" id="CHEBI:18420"/>
    </cofactor>
</comment>
<feature type="binding site" evidence="5">
    <location>
        <position position="210"/>
    </location>
    <ligand>
        <name>Mg(2+)</name>
        <dbReference type="ChEBI" id="CHEBI:18420"/>
        <label>1</label>
        <note>catalytic</note>
    </ligand>
</feature>
<dbReference type="Gene3D" id="3.30.540.10">
    <property type="entry name" value="Fructose-1,6-Bisphosphatase, subunit A, domain 1"/>
    <property type="match status" value="1"/>
</dbReference>
<dbReference type="PANTHER" id="PTHR20854:SF4">
    <property type="entry name" value="INOSITOL-1-MONOPHOSPHATASE-RELATED"/>
    <property type="match status" value="1"/>
</dbReference>
<feature type="binding site" evidence="5">
    <location>
        <position position="89"/>
    </location>
    <ligand>
        <name>Mg(2+)</name>
        <dbReference type="ChEBI" id="CHEBI:18420"/>
        <label>1</label>
        <note>catalytic</note>
    </ligand>
</feature>
<name>X5MMG7_9HYPH</name>
<evidence type="ECO:0000256" key="1">
    <source>
        <dbReference type="ARBA" id="ARBA00009759"/>
    </source>
</evidence>
<dbReference type="GO" id="GO:0008934">
    <property type="term" value="F:inositol monophosphate 1-phosphatase activity"/>
    <property type="evidence" value="ECO:0007669"/>
    <property type="project" value="TreeGrafter"/>
</dbReference>
<dbReference type="CDD" id="cd01638">
    <property type="entry name" value="CysQ"/>
    <property type="match status" value="1"/>
</dbReference>
<dbReference type="KEGG" id="pect:BN1012_Phect2192"/>
<keyword evidence="4 5" id="KW-0460">Magnesium</keyword>